<keyword evidence="1" id="KW-0175">Coiled coil</keyword>
<feature type="signal peptide" evidence="2">
    <location>
        <begin position="1"/>
        <end position="25"/>
    </location>
</feature>
<dbReference type="EMBL" id="KI965415">
    <property type="protein sequence ID" value="EUD69650.1"/>
    <property type="molecule type" value="Genomic_DNA"/>
</dbReference>
<proteinExistence type="predicted"/>
<keyword evidence="2" id="KW-0732">Signal</keyword>
<feature type="chain" id="PRO_5004890452" description="Fam-a protein" evidence="2">
    <location>
        <begin position="26"/>
        <end position="311"/>
    </location>
</feature>
<evidence type="ECO:0008006" key="5">
    <source>
        <dbReference type="Google" id="ProtNLM"/>
    </source>
</evidence>
<evidence type="ECO:0000313" key="3">
    <source>
        <dbReference type="EMBL" id="EUD69650.1"/>
    </source>
</evidence>
<dbReference type="NCBIfam" id="TIGR01599">
    <property type="entry name" value="PYST-A"/>
    <property type="match status" value="1"/>
</dbReference>
<dbReference type="Proteomes" id="UP000030659">
    <property type="component" value="Unassembled WGS sequence"/>
</dbReference>
<organism evidence="3 4">
    <name type="scientific">Plasmodium vinckei petteri</name>
    <dbReference type="NCBI Taxonomy" id="138298"/>
    <lineage>
        <taxon>Eukaryota</taxon>
        <taxon>Sar</taxon>
        <taxon>Alveolata</taxon>
        <taxon>Apicomplexa</taxon>
        <taxon>Aconoidasida</taxon>
        <taxon>Haemosporida</taxon>
        <taxon>Plasmodiidae</taxon>
        <taxon>Plasmodium</taxon>
        <taxon>Plasmodium (Vinckeia)</taxon>
    </lineage>
</organism>
<gene>
    <name evidence="3" type="ORF">YYG_05125</name>
</gene>
<dbReference type="AlphaFoldDB" id="W7AD49"/>
<evidence type="ECO:0000313" key="4">
    <source>
        <dbReference type="Proteomes" id="UP000030659"/>
    </source>
</evidence>
<dbReference type="SUPFAM" id="SSF55961">
    <property type="entry name" value="Bet v1-like"/>
    <property type="match status" value="1"/>
</dbReference>
<evidence type="ECO:0000256" key="2">
    <source>
        <dbReference type="SAM" id="SignalP"/>
    </source>
</evidence>
<accession>W7AD49</accession>
<sequence length="311" mass="36565">MNKFYIQISLFLLSIFVYVNNKTLATVLTPEDYAKIDAEIKKSLNSIIKIKLNSNIKIKTKEKEKEEKEEDTKQNQTNLILQEIYEKNKDLLCTNPNEIDNAVKLMNEAATHLEHHTTTDDLYEVWKENPYFNNIFCIKKHGDTYVQRINLKYYHPQKYNEIINMLWDPALVNYFNPGSVKRKIVRVYNQNLVIIRQRYKDSNFGRWKYFYALAAKIDISEEKTIIVMASANINDGYPSEKEYKNTIVESANLFKIDIDSSESIKKGKWEKTFVNIAGYIVEKKKIIDGHISSNRELSIRKALKKNFHPDE</sequence>
<dbReference type="InterPro" id="IPR006486">
    <property type="entry name" value="PYST_A"/>
</dbReference>
<feature type="coiled-coil region" evidence="1">
    <location>
        <begin position="49"/>
        <end position="78"/>
    </location>
</feature>
<evidence type="ECO:0000256" key="1">
    <source>
        <dbReference type="SAM" id="Coils"/>
    </source>
</evidence>
<name>W7AD49_PLAVN</name>
<protein>
    <recommendedName>
        <fullName evidence="5">Fam-a protein</fullName>
    </recommendedName>
</protein>
<reference evidence="3 4" key="1">
    <citation type="submission" date="2013-02" db="EMBL/GenBank/DDBJ databases">
        <title>The Genome Sequence of Plasmodium vinckei petteri CR.</title>
        <authorList>
            <consortium name="The Broad Institute Genome Sequencing Platform"/>
            <consortium name="The Broad Institute Genome Sequencing Center for Infectious Disease"/>
            <person name="Neafsey D."/>
            <person name="Cheeseman I."/>
            <person name="Volkman S."/>
            <person name="Adams J."/>
            <person name="Walker B."/>
            <person name="Young S.K."/>
            <person name="Zeng Q."/>
            <person name="Gargeya S."/>
            <person name="Fitzgerald M."/>
            <person name="Haas B."/>
            <person name="Abouelleil A."/>
            <person name="Alvarado L."/>
            <person name="Arachchi H.M."/>
            <person name="Berlin A.M."/>
            <person name="Chapman S.B."/>
            <person name="Dewar J."/>
            <person name="Goldberg J."/>
            <person name="Griggs A."/>
            <person name="Gujja S."/>
            <person name="Hansen M."/>
            <person name="Howarth C."/>
            <person name="Imamovic A."/>
            <person name="Larimer J."/>
            <person name="McCowan C."/>
            <person name="Murphy C."/>
            <person name="Neiman D."/>
            <person name="Pearson M."/>
            <person name="Priest M."/>
            <person name="Roberts A."/>
            <person name="Saif S."/>
            <person name="Shea T."/>
            <person name="Sisk P."/>
            <person name="Sykes S."/>
            <person name="Wortman J."/>
            <person name="Nusbaum C."/>
            <person name="Birren B."/>
        </authorList>
    </citation>
    <scope>NUCLEOTIDE SEQUENCE [LARGE SCALE GENOMIC DNA]</scope>
    <source>
        <strain evidence="3 4">CR</strain>
    </source>
</reference>